<dbReference type="EMBL" id="CM056743">
    <property type="protein sequence ID" value="KAJ8673775.1"/>
    <property type="molecule type" value="Genomic_DNA"/>
</dbReference>
<proteinExistence type="predicted"/>
<evidence type="ECO:0000313" key="1">
    <source>
        <dbReference type="EMBL" id="KAJ8673775.1"/>
    </source>
</evidence>
<organism evidence="1 2">
    <name type="scientific">Eretmocerus hayati</name>
    <dbReference type="NCBI Taxonomy" id="131215"/>
    <lineage>
        <taxon>Eukaryota</taxon>
        <taxon>Metazoa</taxon>
        <taxon>Ecdysozoa</taxon>
        <taxon>Arthropoda</taxon>
        <taxon>Hexapoda</taxon>
        <taxon>Insecta</taxon>
        <taxon>Pterygota</taxon>
        <taxon>Neoptera</taxon>
        <taxon>Endopterygota</taxon>
        <taxon>Hymenoptera</taxon>
        <taxon>Apocrita</taxon>
        <taxon>Proctotrupomorpha</taxon>
        <taxon>Chalcidoidea</taxon>
        <taxon>Aphelinidae</taxon>
        <taxon>Aphelininae</taxon>
        <taxon>Eretmocerus</taxon>
    </lineage>
</organism>
<dbReference type="Proteomes" id="UP001239111">
    <property type="component" value="Chromosome 3"/>
</dbReference>
<evidence type="ECO:0000313" key="2">
    <source>
        <dbReference type="Proteomes" id="UP001239111"/>
    </source>
</evidence>
<gene>
    <name evidence="1" type="ORF">QAD02_005037</name>
</gene>
<comment type="caution">
    <text evidence="1">The sequence shown here is derived from an EMBL/GenBank/DDBJ whole genome shotgun (WGS) entry which is preliminary data.</text>
</comment>
<keyword evidence="2" id="KW-1185">Reference proteome</keyword>
<protein>
    <submittedName>
        <fullName evidence="1">Uncharacterized protein</fullName>
    </submittedName>
</protein>
<sequence length="290" mass="32853">MSSSGNSVSADPLSVLKVLDHDLDVYFSKEEDYNNLRVSSSLNNIIGRVVSVEAPRPVGMNPDGSPKVVLNFELEILAKKDPIPQNNATLNYTRLRITAWNAEIERLKSSIKSNKVLFFENIYVSKCPELKRQYNNNKQFNLSCQEQTIIHDLKVLNNISEVITLDMSTLSVYDDIQSALSKTLDYSEIIGLNNVHLKFCFTPDAMGIKSAVISDGLVALRIKVLNFKEDVRFEQGQKLKLYGQFVMNDVNIYLKIKEMEHITILDAPKIPKSELMKSLESPKKKPRLDV</sequence>
<reference evidence="1" key="1">
    <citation type="submission" date="2023-04" db="EMBL/GenBank/DDBJ databases">
        <title>A chromosome-level genome assembly of the parasitoid wasp Eretmocerus hayati.</title>
        <authorList>
            <person name="Zhong Y."/>
            <person name="Liu S."/>
            <person name="Liu Y."/>
        </authorList>
    </citation>
    <scope>NUCLEOTIDE SEQUENCE</scope>
    <source>
        <strain evidence="1">ZJU_SS_LIU_2023</strain>
    </source>
</reference>
<accession>A0ACC2NRE2</accession>
<name>A0ACC2NRE2_9HYME</name>